<comment type="caution">
    <text evidence="1">The sequence shown here is derived from an EMBL/GenBank/DDBJ whole genome shotgun (WGS) entry which is preliminary data.</text>
</comment>
<accession>A0A7W7Q4K0</accession>
<dbReference type="AlphaFoldDB" id="A0A7W7Q4K0"/>
<proteinExistence type="predicted"/>
<name>A0A7W7Q4K0_9PSEU</name>
<reference evidence="1 2" key="1">
    <citation type="submission" date="2020-08" db="EMBL/GenBank/DDBJ databases">
        <title>Genomic Encyclopedia of Type Strains, Phase III (KMG-III): the genomes of soil and plant-associated and newly described type strains.</title>
        <authorList>
            <person name="Whitman W."/>
        </authorList>
    </citation>
    <scope>NUCLEOTIDE SEQUENCE [LARGE SCALE GENOMIC DNA]</scope>
    <source>
        <strain evidence="1 2">CECT 8960</strain>
    </source>
</reference>
<dbReference type="Proteomes" id="UP000520767">
    <property type="component" value="Unassembled WGS sequence"/>
</dbReference>
<organism evidence="1 2">
    <name type="scientific">Actinophytocola algeriensis</name>
    <dbReference type="NCBI Taxonomy" id="1768010"/>
    <lineage>
        <taxon>Bacteria</taxon>
        <taxon>Bacillati</taxon>
        <taxon>Actinomycetota</taxon>
        <taxon>Actinomycetes</taxon>
        <taxon>Pseudonocardiales</taxon>
        <taxon>Pseudonocardiaceae</taxon>
    </lineage>
</organism>
<protein>
    <submittedName>
        <fullName evidence="1">Uncharacterized protein</fullName>
    </submittedName>
</protein>
<gene>
    <name evidence="1" type="ORF">FHR82_003160</name>
</gene>
<dbReference type="RefSeq" id="WP_184811078.1">
    <property type="nucleotide sequence ID" value="NZ_JACHJQ010000003.1"/>
</dbReference>
<evidence type="ECO:0000313" key="1">
    <source>
        <dbReference type="EMBL" id="MBB4906940.1"/>
    </source>
</evidence>
<evidence type="ECO:0000313" key="2">
    <source>
        <dbReference type="Proteomes" id="UP000520767"/>
    </source>
</evidence>
<sequence>MVDVQWWLSAYDNRVHAFGNEEAGRDFGEALCEHCVPNNKISCTDDGERCLACLLIFGDLLADTLGEANWRAS</sequence>
<dbReference type="EMBL" id="JACHJQ010000003">
    <property type="protein sequence ID" value="MBB4906940.1"/>
    <property type="molecule type" value="Genomic_DNA"/>
</dbReference>
<keyword evidence="2" id="KW-1185">Reference proteome</keyword>